<dbReference type="PANTHER" id="PTHR33295">
    <property type="entry name" value="ATPASE"/>
    <property type="match status" value="1"/>
</dbReference>
<comment type="caution">
    <text evidence="3">The sequence shown here is derived from an EMBL/GenBank/DDBJ whole genome shotgun (WGS) entry which is preliminary data.</text>
</comment>
<gene>
    <name evidence="3" type="ORF">SDC9_23324</name>
</gene>
<evidence type="ECO:0008006" key="4">
    <source>
        <dbReference type="Google" id="ProtNLM"/>
    </source>
</evidence>
<dbReference type="PANTHER" id="PTHR33295:SF7">
    <property type="entry name" value="ATPASE"/>
    <property type="match status" value="1"/>
</dbReference>
<dbReference type="Gene3D" id="3.40.50.300">
    <property type="entry name" value="P-loop containing nucleotide triphosphate hydrolases"/>
    <property type="match status" value="1"/>
</dbReference>
<evidence type="ECO:0000313" key="3">
    <source>
        <dbReference type="EMBL" id="MPL77468.1"/>
    </source>
</evidence>
<feature type="domain" description="AAA" evidence="1">
    <location>
        <begin position="18"/>
        <end position="151"/>
    </location>
</feature>
<feature type="domain" description="DUF4143" evidence="2">
    <location>
        <begin position="219"/>
        <end position="383"/>
    </location>
</feature>
<dbReference type="SUPFAM" id="SSF52540">
    <property type="entry name" value="P-loop containing nucleoside triphosphate hydrolases"/>
    <property type="match status" value="1"/>
</dbReference>
<accession>A0A644UEQ7</accession>
<dbReference type="InterPro" id="IPR041682">
    <property type="entry name" value="AAA_14"/>
</dbReference>
<dbReference type="InterPro" id="IPR027417">
    <property type="entry name" value="P-loop_NTPase"/>
</dbReference>
<proteinExistence type="predicted"/>
<reference evidence="3" key="1">
    <citation type="submission" date="2019-08" db="EMBL/GenBank/DDBJ databases">
        <authorList>
            <person name="Kucharzyk K."/>
            <person name="Murdoch R.W."/>
            <person name="Higgins S."/>
            <person name="Loffler F."/>
        </authorList>
    </citation>
    <scope>NUCLEOTIDE SEQUENCE</scope>
</reference>
<dbReference type="InterPro" id="IPR025420">
    <property type="entry name" value="DUF4143"/>
</dbReference>
<dbReference type="AlphaFoldDB" id="A0A644UEQ7"/>
<dbReference type="Pfam" id="PF13173">
    <property type="entry name" value="AAA_14"/>
    <property type="match status" value="1"/>
</dbReference>
<evidence type="ECO:0000259" key="2">
    <source>
        <dbReference type="Pfam" id="PF13635"/>
    </source>
</evidence>
<sequence>MFKRDILDDLSLWASKPNRKPLVLRGARQVGKTTLVNYFGKDFDNFLNVNLEDKTASAIFESSNSINDLIIDLFAFKGIQRKNGRTLIFIDEIQNSPKAVARLRYFYEEMPEVFVIAAGSLLESLIDIHISFPVGRVEYMAIHPFSFREFMVAEGNEMLRQRISDSPSSSVVFHDKLISSFNRYALIGGMPEIVKSYFINQDIVALADIYESLLQGYRDDVEKYASNRTQMEVIRYILTSGWAMAGQSIKFNGFAGSEYKSREMGEAFRTLEKAMLLELVYPITQTCLPVLPERKRSPKLIWLDSGLVNYAANIQKEVFGAKDILDAWRGHLAEHIIAQELLTLSNRVSNKRFFWTRNKTNSSAEVDFIFNYDSHIIPIEVKTGHNSHLRSLHSFVDNSEDCRLGVRVWSEPYSVDKVKTISGKEFKLLNIPFYLLGFLPKILEIEFL</sequence>
<name>A0A644UEQ7_9ZZZZ</name>
<organism evidence="3">
    <name type="scientific">bioreactor metagenome</name>
    <dbReference type="NCBI Taxonomy" id="1076179"/>
    <lineage>
        <taxon>unclassified sequences</taxon>
        <taxon>metagenomes</taxon>
        <taxon>ecological metagenomes</taxon>
    </lineage>
</organism>
<dbReference type="Pfam" id="PF13635">
    <property type="entry name" value="DUF4143"/>
    <property type="match status" value="1"/>
</dbReference>
<protein>
    <recommendedName>
        <fullName evidence="4">AAA+ ATPase domain-containing protein</fullName>
    </recommendedName>
</protein>
<dbReference type="CDD" id="cd00009">
    <property type="entry name" value="AAA"/>
    <property type="match status" value="1"/>
</dbReference>
<evidence type="ECO:0000259" key="1">
    <source>
        <dbReference type="Pfam" id="PF13173"/>
    </source>
</evidence>
<dbReference type="EMBL" id="VSSQ01000107">
    <property type="protein sequence ID" value="MPL77468.1"/>
    <property type="molecule type" value="Genomic_DNA"/>
</dbReference>